<dbReference type="PROSITE" id="PS00170">
    <property type="entry name" value="CSA_PPIASE_1"/>
    <property type="match status" value="1"/>
</dbReference>
<reference evidence="5" key="1">
    <citation type="journal article" date="2015" name="Nature">
        <title>Complex archaea that bridge the gap between prokaryotes and eukaryotes.</title>
        <authorList>
            <person name="Spang A."/>
            <person name="Saw J.H."/>
            <person name="Jorgensen S.L."/>
            <person name="Zaremba-Niedzwiedzka K."/>
            <person name="Martijn J."/>
            <person name="Lind A.E."/>
            <person name="van Eijk R."/>
            <person name="Schleper C."/>
            <person name="Guy L."/>
            <person name="Ettema T.J."/>
        </authorList>
    </citation>
    <scope>NUCLEOTIDE SEQUENCE</scope>
</reference>
<evidence type="ECO:0000256" key="3">
    <source>
        <dbReference type="ARBA" id="ARBA00023235"/>
    </source>
</evidence>
<name>A0A0F9XMG9_9ZZZZ</name>
<dbReference type="SUPFAM" id="SSF50891">
    <property type="entry name" value="Cyclophilin-like"/>
    <property type="match status" value="1"/>
</dbReference>
<evidence type="ECO:0000259" key="4">
    <source>
        <dbReference type="PROSITE" id="PS50072"/>
    </source>
</evidence>
<evidence type="ECO:0000256" key="1">
    <source>
        <dbReference type="ARBA" id="ARBA00013194"/>
    </source>
</evidence>
<proteinExistence type="predicted"/>
<keyword evidence="3" id="KW-0413">Isomerase</keyword>
<dbReference type="InterPro" id="IPR044665">
    <property type="entry name" value="E_coli_cyclophilin_A-like"/>
</dbReference>
<dbReference type="InterPro" id="IPR020892">
    <property type="entry name" value="Cyclophilin-type_PPIase_CS"/>
</dbReference>
<dbReference type="PANTHER" id="PTHR43246">
    <property type="entry name" value="PEPTIDYL-PROLYL CIS-TRANS ISOMERASE CYP38, CHLOROPLASTIC"/>
    <property type="match status" value="1"/>
</dbReference>
<organism evidence="5">
    <name type="scientific">marine sediment metagenome</name>
    <dbReference type="NCBI Taxonomy" id="412755"/>
    <lineage>
        <taxon>unclassified sequences</taxon>
        <taxon>metagenomes</taxon>
        <taxon>ecological metagenomes</taxon>
    </lineage>
</organism>
<sequence length="188" mass="20360">MLKRFFGACALLLISSSALAENPHVVLNTSLGAIELELNAEAAPISVENFLRYADAGHYDGLIFHRVIPGFMIQGGGFTPDMQQRDVGKGIKNEADNGLLNKRYTVAMARTQVVDSATSQFFINLANNELLNNGSRDFGYAVFGEVVDGQHVVETIAKVPTSTQRGHQNVPANPVTIISVKRVEADSE</sequence>
<dbReference type="GO" id="GO:0003755">
    <property type="term" value="F:peptidyl-prolyl cis-trans isomerase activity"/>
    <property type="evidence" value="ECO:0007669"/>
    <property type="project" value="UniProtKB-KW"/>
</dbReference>
<protein>
    <recommendedName>
        <fullName evidence="1">peptidylprolyl isomerase</fullName>
        <ecNumber evidence="1">5.2.1.8</ecNumber>
    </recommendedName>
</protein>
<dbReference type="GO" id="GO:0006457">
    <property type="term" value="P:protein folding"/>
    <property type="evidence" value="ECO:0007669"/>
    <property type="project" value="InterPro"/>
</dbReference>
<feature type="domain" description="PPIase cyclophilin-type" evidence="4">
    <location>
        <begin position="28"/>
        <end position="182"/>
    </location>
</feature>
<dbReference type="PRINTS" id="PR00153">
    <property type="entry name" value="CSAPPISMRASE"/>
</dbReference>
<dbReference type="Pfam" id="PF00160">
    <property type="entry name" value="Pro_isomerase"/>
    <property type="match status" value="1"/>
</dbReference>
<dbReference type="EMBL" id="LAZR01000040">
    <property type="protein sequence ID" value="KKO00582.1"/>
    <property type="molecule type" value="Genomic_DNA"/>
</dbReference>
<dbReference type="AlphaFoldDB" id="A0A0F9XMG9"/>
<comment type="caution">
    <text evidence="5">The sequence shown here is derived from an EMBL/GenBank/DDBJ whole genome shotgun (WGS) entry which is preliminary data.</text>
</comment>
<dbReference type="Gene3D" id="2.40.100.10">
    <property type="entry name" value="Cyclophilin-like"/>
    <property type="match status" value="1"/>
</dbReference>
<evidence type="ECO:0000256" key="2">
    <source>
        <dbReference type="ARBA" id="ARBA00023110"/>
    </source>
</evidence>
<dbReference type="InterPro" id="IPR002130">
    <property type="entry name" value="Cyclophilin-type_PPIase_dom"/>
</dbReference>
<keyword evidence="2" id="KW-0697">Rotamase</keyword>
<dbReference type="InterPro" id="IPR029000">
    <property type="entry name" value="Cyclophilin-like_dom_sf"/>
</dbReference>
<gene>
    <name evidence="5" type="ORF">LCGC14_0126730</name>
</gene>
<accession>A0A0F9XMG9</accession>
<evidence type="ECO:0000313" key="5">
    <source>
        <dbReference type="EMBL" id="KKO00582.1"/>
    </source>
</evidence>
<dbReference type="PROSITE" id="PS50072">
    <property type="entry name" value="CSA_PPIASE_2"/>
    <property type="match status" value="1"/>
</dbReference>
<dbReference type="InterPro" id="IPR024936">
    <property type="entry name" value="Cyclophilin-type_PPIase"/>
</dbReference>
<dbReference type="PIRSF" id="PIRSF001467">
    <property type="entry name" value="Peptidylpro_ismrse"/>
    <property type="match status" value="1"/>
</dbReference>
<dbReference type="EC" id="5.2.1.8" evidence="1"/>